<accession>A0ABS8KUF2</accession>
<dbReference type="InterPro" id="IPR004597">
    <property type="entry name" value="Tag"/>
</dbReference>
<dbReference type="InterPro" id="IPR005019">
    <property type="entry name" value="Adenine_glyco"/>
</dbReference>
<dbReference type="InterPro" id="IPR011257">
    <property type="entry name" value="DNA_glycosylase"/>
</dbReference>
<proteinExistence type="predicted"/>
<dbReference type="EMBL" id="JAJISD010000003">
    <property type="protein sequence ID" value="MCC8429226.1"/>
    <property type="molecule type" value="Genomic_DNA"/>
</dbReference>
<dbReference type="Proteomes" id="UP001198862">
    <property type="component" value="Unassembled WGS sequence"/>
</dbReference>
<dbReference type="PANTHER" id="PTHR30037">
    <property type="entry name" value="DNA-3-METHYLADENINE GLYCOSYLASE 1"/>
    <property type="match status" value="1"/>
</dbReference>
<dbReference type="NCBIfam" id="TIGR00624">
    <property type="entry name" value="tag"/>
    <property type="match status" value="1"/>
</dbReference>
<dbReference type="Pfam" id="PF03352">
    <property type="entry name" value="Adenine_glyco"/>
    <property type="match status" value="1"/>
</dbReference>
<organism evidence="1 2">
    <name type="scientific">Reyranella aquatilis</name>
    <dbReference type="NCBI Taxonomy" id="2035356"/>
    <lineage>
        <taxon>Bacteria</taxon>
        <taxon>Pseudomonadati</taxon>
        <taxon>Pseudomonadota</taxon>
        <taxon>Alphaproteobacteria</taxon>
        <taxon>Hyphomicrobiales</taxon>
        <taxon>Reyranellaceae</taxon>
        <taxon>Reyranella</taxon>
    </lineage>
</organism>
<dbReference type="PANTHER" id="PTHR30037:SF4">
    <property type="entry name" value="DNA-3-METHYLADENINE GLYCOSYLASE I"/>
    <property type="match status" value="1"/>
</dbReference>
<reference evidence="1 2" key="1">
    <citation type="submission" date="2021-11" db="EMBL/GenBank/DDBJ databases">
        <authorList>
            <person name="Lee D.-H."/>
            <person name="Kim S.-B."/>
        </authorList>
    </citation>
    <scope>NUCLEOTIDE SEQUENCE [LARGE SCALE GENOMIC DNA]</scope>
    <source>
        <strain evidence="1 2">KCTC 52223</strain>
    </source>
</reference>
<dbReference type="InterPro" id="IPR052891">
    <property type="entry name" value="DNA-3mA_glycosylase"/>
</dbReference>
<evidence type="ECO:0000313" key="1">
    <source>
        <dbReference type="EMBL" id="MCC8429226.1"/>
    </source>
</evidence>
<comment type="caution">
    <text evidence="1">The sequence shown here is derived from an EMBL/GenBank/DDBJ whole genome shotgun (WGS) entry which is preliminary data.</text>
</comment>
<sequence>MVWKHDRVSGADGKPRCGWVSDDPLYQEYHDMEWGRPLRDDRALFELLTLEGCQAGLSWITVLRKREHYRKVYDGFDPEKIARYRPAKLERLLLDPGIIRHKGKIAASVTNAQAYLDLPKTDGSFSKFLWSFVDGKPRKNRPKTLKDVPARTAESDAMSKALQKRGFKFVGSTICYAFMQASGMVDDHVAGCHCAKE</sequence>
<dbReference type="SUPFAM" id="SSF48150">
    <property type="entry name" value="DNA-glycosylase"/>
    <property type="match status" value="1"/>
</dbReference>
<dbReference type="Gene3D" id="1.10.340.30">
    <property type="entry name" value="Hypothetical protein, domain 2"/>
    <property type="match status" value="1"/>
</dbReference>
<keyword evidence="2" id="KW-1185">Reference proteome</keyword>
<name>A0ABS8KUF2_9HYPH</name>
<gene>
    <name evidence="1" type="ORF">LJ725_09620</name>
</gene>
<protein>
    <submittedName>
        <fullName evidence="1">DNA-3-methyladenine glycosylase I</fullName>
    </submittedName>
</protein>
<evidence type="ECO:0000313" key="2">
    <source>
        <dbReference type="Proteomes" id="UP001198862"/>
    </source>
</evidence>
<dbReference type="RefSeq" id="WP_230550434.1">
    <property type="nucleotide sequence ID" value="NZ_JAJISD010000003.1"/>
</dbReference>